<dbReference type="InterPro" id="IPR002347">
    <property type="entry name" value="SDR_fam"/>
</dbReference>
<comment type="similarity">
    <text evidence="1">Belongs to the short-chain dehydrogenases/reductases (SDR) family.</text>
</comment>
<dbReference type="PRINTS" id="PR00081">
    <property type="entry name" value="GDHRDH"/>
</dbReference>
<keyword evidence="2" id="KW-0521">NADP</keyword>
<dbReference type="GO" id="GO:0016491">
    <property type="term" value="F:oxidoreductase activity"/>
    <property type="evidence" value="ECO:0007669"/>
    <property type="project" value="UniProtKB-KW"/>
</dbReference>
<keyword evidence="3" id="KW-0560">Oxidoreductase</keyword>
<dbReference type="EMBL" id="LFZN01000004">
    <property type="protein sequence ID" value="KXT07047.1"/>
    <property type="molecule type" value="Genomic_DNA"/>
</dbReference>
<dbReference type="AlphaFoldDB" id="A0A139HX82"/>
<name>A0A139HX82_9PEZI</name>
<evidence type="ECO:0000256" key="4">
    <source>
        <dbReference type="SAM" id="MobiDB-lite"/>
    </source>
</evidence>
<organism evidence="5 6">
    <name type="scientific">Pseudocercospora eumusae</name>
    <dbReference type="NCBI Taxonomy" id="321146"/>
    <lineage>
        <taxon>Eukaryota</taxon>
        <taxon>Fungi</taxon>
        <taxon>Dikarya</taxon>
        <taxon>Ascomycota</taxon>
        <taxon>Pezizomycotina</taxon>
        <taxon>Dothideomycetes</taxon>
        <taxon>Dothideomycetidae</taxon>
        <taxon>Mycosphaerellales</taxon>
        <taxon>Mycosphaerellaceae</taxon>
        <taxon>Pseudocercospora</taxon>
    </lineage>
</organism>
<comment type="caution">
    <text evidence="5">The sequence shown here is derived from an EMBL/GenBank/DDBJ whole genome shotgun (WGS) entry which is preliminary data.</text>
</comment>
<evidence type="ECO:0000313" key="5">
    <source>
        <dbReference type="EMBL" id="KXT07047.1"/>
    </source>
</evidence>
<feature type="compositionally biased region" description="Basic and acidic residues" evidence="4">
    <location>
        <begin position="540"/>
        <end position="561"/>
    </location>
</feature>
<proteinExistence type="inferred from homology"/>
<evidence type="ECO:0000256" key="3">
    <source>
        <dbReference type="ARBA" id="ARBA00023002"/>
    </source>
</evidence>
<reference evidence="5 6" key="1">
    <citation type="submission" date="2015-07" db="EMBL/GenBank/DDBJ databases">
        <title>Comparative genomics of the Sigatoka disease complex on banana suggests a link between parallel evolutionary changes in Pseudocercospora fijiensis and Pseudocercospora eumusae and increased virulence on the banana host.</title>
        <authorList>
            <person name="Chang T.-C."/>
            <person name="Salvucci A."/>
            <person name="Crous P.W."/>
            <person name="Stergiopoulos I."/>
        </authorList>
    </citation>
    <scope>NUCLEOTIDE SEQUENCE [LARGE SCALE GENOMIC DNA]</scope>
    <source>
        <strain evidence="5 6">CBS 114824</strain>
    </source>
</reference>
<dbReference type="OrthoDB" id="6362633at2759"/>
<dbReference type="Pfam" id="PF13561">
    <property type="entry name" value="adh_short_C2"/>
    <property type="match status" value="1"/>
</dbReference>
<evidence type="ECO:0000313" key="6">
    <source>
        <dbReference type="Proteomes" id="UP000070133"/>
    </source>
</evidence>
<gene>
    <name evidence="5" type="ORF">AC578_7170</name>
</gene>
<dbReference type="InterPro" id="IPR036291">
    <property type="entry name" value="NAD(P)-bd_dom_sf"/>
</dbReference>
<evidence type="ECO:0008006" key="7">
    <source>
        <dbReference type="Google" id="ProtNLM"/>
    </source>
</evidence>
<dbReference type="Proteomes" id="UP000070133">
    <property type="component" value="Unassembled WGS sequence"/>
</dbReference>
<protein>
    <recommendedName>
        <fullName evidence="7">Phosphoribulokinase/uridine kinase domain-containing protein</fullName>
    </recommendedName>
</protein>
<dbReference type="FunFam" id="3.40.50.720:FF:000084">
    <property type="entry name" value="Short-chain dehydrogenase reductase"/>
    <property type="match status" value="1"/>
</dbReference>
<dbReference type="Gene3D" id="3.40.50.720">
    <property type="entry name" value="NAD(P)-binding Rossmann-like Domain"/>
    <property type="match status" value="1"/>
</dbReference>
<dbReference type="SUPFAM" id="SSF51735">
    <property type="entry name" value="NAD(P)-binding Rossmann-fold domains"/>
    <property type="match status" value="1"/>
</dbReference>
<evidence type="ECO:0000256" key="2">
    <source>
        <dbReference type="ARBA" id="ARBA00022857"/>
    </source>
</evidence>
<dbReference type="STRING" id="321146.A0A139HX82"/>
<dbReference type="InterPro" id="IPR052178">
    <property type="entry name" value="Sec_Metab_Biosynth_SDR"/>
</dbReference>
<keyword evidence="6" id="KW-1185">Reference proteome</keyword>
<feature type="region of interest" description="Disordered" evidence="4">
    <location>
        <begin position="526"/>
        <end position="561"/>
    </location>
</feature>
<dbReference type="PANTHER" id="PTHR43618:SF8">
    <property type="entry name" value="7ALPHA-HYDROXYSTEROID DEHYDROGENASE"/>
    <property type="match status" value="1"/>
</dbReference>
<dbReference type="PANTHER" id="PTHR43618">
    <property type="entry name" value="7-ALPHA-HYDROXYSTEROID DEHYDROGENASE"/>
    <property type="match status" value="1"/>
</dbReference>
<dbReference type="Gene3D" id="3.40.50.300">
    <property type="entry name" value="P-loop containing nucleotide triphosphate hydrolases"/>
    <property type="match status" value="2"/>
</dbReference>
<dbReference type="InterPro" id="IPR027417">
    <property type="entry name" value="P-loop_NTPase"/>
</dbReference>
<accession>A0A139HX82</accession>
<dbReference type="SUPFAM" id="SSF52540">
    <property type="entry name" value="P-loop containing nucleoside triphosphate hydrolases"/>
    <property type="match status" value="1"/>
</dbReference>
<evidence type="ECO:0000256" key="1">
    <source>
        <dbReference type="ARBA" id="ARBA00006484"/>
    </source>
</evidence>
<sequence>MAHASASTDLSVANLFNFKNHVVLVTGGATGLGEMAAQAFVQNGSRVIIASRKQSELEKTSARLNKLGPGKCEWVVADLKDKAGCDALVAEVKKKTDRLTVLVNNSGATWGAPYDDFPESGWDKLMALNVKAIFYTTVGLHSLLTKDATAKMPSRVINIASMAGITTVDVTTGDEGGLAAPGSGTFSYGPSKAACIHLSKMQASKLMPHHVTVNCVCPGVFPSRMTAYGMQSAMDTLVSGQPSGRVGTPEDFGGLVLFLSSQGAGHITGNVIEIDGGSTRSGYRTYITAQRTYQDMEEQVERLVNKVWNKFQDLPPSKRYLVAVSGIPGSGKTTLAAKVADRLNKRWRNETAARPGNDAIATFLPMDGYHLTRAQLSAMPDPANAHARRGAAFTFDAPAFLKLVKMLREPICPETGTLYAPSFDHAVKDPVENDIPIRKQSRIVVMEGNYLSLGSGASEWKEAAEMMDELWFVEVDREVARRRLIARHVTSGVAKDENDAAKRADENDLVNGDEIISGRMEVHEIVKSQEDQTWTPEQQGIEKERDAEEHERRSSQMEDVI</sequence>